<dbReference type="GeneID" id="10529532"/>
<name>E3KCK8_PUCGT</name>
<proteinExistence type="predicted"/>
<dbReference type="Proteomes" id="UP000008783">
    <property type="component" value="Unassembled WGS sequence"/>
</dbReference>
<organism evidence="2 3">
    <name type="scientific">Puccinia graminis f. sp. tritici (strain CRL 75-36-700-3 / race SCCL)</name>
    <name type="common">Black stem rust fungus</name>
    <dbReference type="NCBI Taxonomy" id="418459"/>
    <lineage>
        <taxon>Eukaryota</taxon>
        <taxon>Fungi</taxon>
        <taxon>Dikarya</taxon>
        <taxon>Basidiomycota</taxon>
        <taxon>Pucciniomycotina</taxon>
        <taxon>Pucciniomycetes</taxon>
        <taxon>Pucciniales</taxon>
        <taxon>Pucciniaceae</taxon>
        <taxon>Puccinia</taxon>
    </lineage>
</organism>
<dbReference type="AlphaFoldDB" id="E3KCK8"/>
<feature type="region of interest" description="Disordered" evidence="1">
    <location>
        <begin position="30"/>
        <end position="50"/>
    </location>
</feature>
<dbReference type="EMBL" id="DS178281">
    <property type="protein sequence ID" value="EFP82160.1"/>
    <property type="molecule type" value="Genomic_DNA"/>
</dbReference>
<gene>
    <name evidence="2" type="ORF">PGTG_07557</name>
</gene>
<dbReference type="InParanoid" id="E3KCK8"/>
<dbReference type="HOGENOM" id="CLU_031991_2_0_1"/>
<reference evidence="3" key="2">
    <citation type="journal article" date="2011" name="Proc. Natl. Acad. Sci. U.S.A.">
        <title>Obligate biotrophy features unraveled by the genomic analysis of rust fungi.</title>
        <authorList>
            <person name="Duplessis S."/>
            <person name="Cuomo C.A."/>
            <person name="Lin Y.-C."/>
            <person name="Aerts A."/>
            <person name="Tisserant E."/>
            <person name="Veneault-Fourrey C."/>
            <person name="Joly D.L."/>
            <person name="Hacquard S."/>
            <person name="Amselem J."/>
            <person name="Cantarel B.L."/>
            <person name="Chiu R."/>
            <person name="Coutinho P.M."/>
            <person name="Feau N."/>
            <person name="Field M."/>
            <person name="Frey P."/>
            <person name="Gelhaye E."/>
            <person name="Goldberg J."/>
            <person name="Grabherr M.G."/>
            <person name="Kodira C.D."/>
            <person name="Kohler A."/>
            <person name="Kuees U."/>
            <person name="Lindquist E.A."/>
            <person name="Lucas S.M."/>
            <person name="Mago R."/>
            <person name="Mauceli E."/>
            <person name="Morin E."/>
            <person name="Murat C."/>
            <person name="Pangilinan J.L."/>
            <person name="Park R."/>
            <person name="Pearson M."/>
            <person name="Quesneville H."/>
            <person name="Rouhier N."/>
            <person name="Sakthikumar S."/>
            <person name="Salamov A.A."/>
            <person name="Schmutz J."/>
            <person name="Selles B."/>
            <person name="Shapiro H."/>
            <person name="Tanguay P."/>
            <person name="Tuskan G.A."/>
            <person name="Henrissat B."/>
            <person name="Van de Peer Y."/>
            <person name="Rouze P."/>
            <person name="Ellis J.G."/>
            <person name="Dodds P.N."/>
            <person name="Schein J.E."/>
            <person name="Zhong S."/>
            <person name="Hamelin R.C."/>
            <person name="Grigoriev I.V."/>
            <person name="Szabo L.J."/>
            <person name="Martin F."/>
        </authorList>
    </citation>
    <scope>NUCLEOTIDE SEQUENCE [LARGE SCALE GENOMIC DNA]</scope>
    <source>
        <strain evidence="3">CRL 75-36-700-3 / race SCCL</strain>
    </source>
</reference>
<feature type="region of interest" description="Disordered" evidence="1">
    <location>
        <begin position="363"/>
        <end position="385"/>
    </location>
</feature>
<dbReference type="VEuPathDB" id="FungiDB:PGTG_07557"/>
<accession>E3KCK8</accession>
<evidence type="ECO:0000313" key="3">
    <source>
        <dbReference type="Proteomes" id="UP000008783"/>
    </source>
</evidence>
<feature type="region of interest" description="Disordered" evidence="1">
    <location>
        <begin position="143"/>
        <end position="162"/>
    </location>
</feature>
<dbReference type="RefSeq" id="XP_003326579.1">
    <property type="nucleotide sequence ID" value="XM_003326531.1"/>
</dbReference>
<feature type="compositionally biased region" description="Low complexity" evidence="1">
    <location>
        <begin position="363"/>
        <end position="384"/>
    </location>
</feature>
<feature type="region of interest" description="Disordered" evidence="1">
    <location>
        <begin position="77"/>
        <end position="125"/>
    </location>
</feature>
<evidence type="ECO:0000256" key="1">
    <source>
        <dbReference type="SAM" id="MobiDB-lite"/>
    </source>
</evidence>
<protein>
    <submittedName>
        <fullName evidence="2">Uncharacterized protein</fullName>
    </submittedName>
</protein>
<keyword evidence="3" id="KW-1185">Reference proteome</keyword>
<dbReference type="OrthoDB" id="2518771at2759"/>
<dbReference type="KEGG" id="pgr:PGTG_07557"/>
<feature type="compositionally biased region" description="Polar residues" evidence="1">
    <location>
        <begin position="30"/>
        <end position="40"/>
    </location>
</feature>
<reference key="1">
    <citation type="submission" date="2007-01" db="EMBL/GenBank/DDBJ databases">
        <title>The Genome Sequence of Puccinia graminis f. sp. tritici Strain CRL 75-36-700-3.</title>
        <authorList>
            <consortium name="The Broad Institute Genome Sequencing Platform"/>
            <person name="Birren B."/>
            <person name="Lander E."/>
            <person name="Galagan J."/>
            <person name="Nusbaum C."/>
            <person name="Devon K."/>
            <person name="Cuomo C."/>
            <person name="Jaffe D."/>
            <person name="Butler J."/>
            <person name="Alvarez P."/>
            <person name="Gnerre S."/>
            <person name="Grabherr M."/>
            <person name="Mauceli E."/>
            <person name="Brockman W."/>
            <person name="Young S."/>
            <person name="LaButti K."/>
            <person name="Sykes S."/>
            <person name="DeCaprio D."/>
            <person name="Crawford M."/>
            <person name="Koehrsen M."/>
            <person name="Engels R."/>
            <person name="Montgomery P."/>
            <person name="Pearson M."/>
            <person name="Howarth C."/>
            <person name="Larson L."/>
            <person name="White J."/>
            <person name="Zeng Q."/>
            <person name="Kodira C."/>
            <person name="Yandava C."/>
            <person name="Alvarado L."/>
            <person name="O'Leary S."/>
            <person name="Szabo L."/>
            <person name="Dean R."/>
            <person name="Schein J."/>
        </authorList>
    </citation>
    <scope>NUCLEOTIDE SEQUENCE</scope>
    <source>
        <strain>CRL 75-36-700-3</strain>
    </source>
</reference>
<sequence length="524" mass="57083">MSNPNKHTTNHPMSPSRRLAHEWLQQQLNPDGTFGEQSAHSGPHVPQLFDGTAHLSRNVNRETHLDPLLTQSQSFNTFHHEQSSQSESQEHLIPSSRSHATSHQNQDSEANPLTNTDARTSRETPVIAPVRIEFTLHLPAVNQVSRSHKRKEPPSSVPSTEKVNSEIDKLILDWPIGDNDLRSFKSAVIKLIHDEENGPLAGFVETQESERNIRWDVSITNGGTFAATHNQHLDSADVFQHFLDVAGTARANQKVTCRLVQKDPKAIAKKQNAYKSLEANASTSNSEPPRVPSNGALSAITHRAILEEIYAAHGPCERVSGSPEKQVFINPENINEFFALTLPRVNLWAKAIYNVDPASVTAASPSTSNAVATSNSGNTNTTASQPIDWSMVGQLASQMATQMAAQMQSSSNATPMIPSATNSASAVASTSQIPIPTVTEIHEPSPAPSDGSDGLSEFLKFAKVDVENTLLKDGLEKLGITHWTMFQSFTADELVNSGIPVGPARSIIKSAPLYVNYLKKHQSQ</sequence>
<evidence type="ECO:0000313" key="2">
    <source>
        <dbReference type="EMBL" id="EFP82160.1"/>
    </source>
</evidence>
<feature type="compositionally biased region" description="Polar residues" evidence="1">
    <location>
        <begin position="95"/>
        <end position="118"/>
    </location>
</feature>
<dbReference type="OMA" id="EHRQIVC"/>